<dbReference type="AlphaFoldDB" id="A0A6I8MII6"/>
<accession>A0A6I8MII6</accession>
<name>A0A6I8MII6_9CORY</name>
<gene>
    <name evidence="1" type="ORF">FRC0190_02331</name>
</gene>
<dbReference type="Proteomes" id="UP000423525">
    <property type="component" value="Chromosome"/>
</dbReference>
<evidence type="ECO:0000313" key="1">
    <source>
        <dbReference type="EMBL" id="VZH86421.1"/>
    </source>
</evidence>
<dbReference type="EMBL" id="LR738855">
    <property type="protein sequence ID" value="VZH86421.1"/>
    <property type="molecule type" value="Genomic_DNA"/>
</dbReference>
<reference evidence="1 2" key="1">
    <citation type="submission" date="2019-11" db="EMBL/GenBank/DDBJ databases">
        <authorList>
            <person name="Brisse S."/>
        </authorList>
    </citation>
    <scope>NUCLEOTIDE SEQUENCE [LARGE SCALE GENOMIC DNA]</scope>
    <source>
        <strain evidence="1">FRC0190</strain>
    </source>
</reference>
<evidence type="ECO:0000313" key="2">
    <source>
        <dbReference type="Proteomes" id="UP000423525"/>
    </source>
</evidence>
<proteinExistence type="predicted"/>
<sequence>MGFTAEVFTRSKISEYIESASSDRNFYDTGMKITVDKFGQWSNRFFRR</sequence>
<organism evidence="1 2">
    <name type="scientific">Corynebacterium rouxii</name>
    <dbReference type="NCBI Taxonomy" id="2719119"/>
    <lineage>
        <taxon>Bacteria</taxon>
        <taxon>Bacillati</taxon>
        <taxon>Actinomycetota</taxon>
        <taxon>Actinomycetes</taxon>
        <taxon>Mycobacteriales</taxon>
        <taxon>Corynebacteriaceae</taxon>
        <taxon>Corynebacterium</taxon>
    </lineage>
</organism>
<protein>
    <submittedName>
        <fullName evidence="1">Uncharacterized protein</fullName>
    </submittedName>
</protein>
<dbReference type="KEGG" id="crf:FRC0190_02331"/>